<dbReference type="Gene3D" id="1.20.1250.20">
    <property type="entry name" value="MFS general substrate transporter like domains"/>
    <property type="match status" value="2"/>
</dbReference>
<dbReference type="CDD" id="cd17319">
    <property type="entry name" value="MFS_ExuT_GudP_like"/>
    <property type="match status" value="1"/>
</dbReference>
<dbReference type="PIR" id="AF0190">
    <property type="entry name" value="AF0190"/>
</dbReference>
<dbReference type="Pfam" id="PF07690">
    <property type="entry name" value="MFS_1"/>
    <property type="match status" value="1"/>
</dbReference>
<keyword evidence="5" id="KW-0472">Membrane</keyword>
<dbReference type="PATRIC" id="fig|214092.21.peg.1903"/>
<accession>Q7CHS8</accession>
<accession>Q74V80</accession>
<keyword evidence="4" id="KW-1133">Transmembrane helix</keyword>
<dbReference type="PANTHER" id="PTHR43791">
    <property type="entry name" value="PERMEASE-RELATED"/>
    <property type="match status" value="1"/>
</dbReference>
<dbReference type="AlphaFoldDB" id="A0A2S9PK26"/>
<evidence type="ECO:0000256" key="4">
    <source>
        <dbReference type="ARBA" id="ARBA00022989"/>
    </source>
</evidence>
<evidence type="ECO:0000313" key="7">
    <source>
        <dbReference type="Proteomes" id="UP000000815"/>
    </source>
</evidence>
<evidence type="ECO:0000256" key="3">
    <source>
        <dbReference type="ARBA" id="ARBA00022692"/>
    </source>
</evidence>
<evidence type="ECO:0000256" key="2">
    <source>
        <dbReference type="ARBA" id="ARBA00022448"/>
    </source>
</evidence>
<accession>Q0WGL2</accession>
<accession>A0A2S9PK26</accession>
<dbReference type="OMA" id="MIVPIVC"/>
<keyword evidence="2" id="KW-0813">Transport</keyword>
<evidence type="ECO:0000256" key="1">
    <source>
        <dbReference type="ARBA" id="ARBA00004141"/>
    </source>
</evidence>
<name>A0A2S9PK26_YERPE</name>
<evidence type="ECO:0000256" key="5">
    <source>
        <dbReference type="ARBA" id="ARBA00023136"/>
    </source>
</evidence>
<dbReference type="EMBL" id="AL590842">
    <property type="protein sequence ID" value="CAL20208.1"/>
    <property type="molecule type" value="Genomic_DNA"/>
</dbReference>
<keyword evidence="3 6" id="KW-0812">Transmembrane</keyword>
<dbReference type="InterPro" id="IPR011701">
    <property type="entry name" value="MFS"/>
</dbReference>
<accession>A0A5P8YFD3</accession>
<sequence length="466" mass="50422">MTQISFFNALISLTFSPSRRHPLVMSLTRRSNMSNFNHYPDPTLNSAIKKAWYRLMPLMFIMYFVAFIDRINVGFAKDAMSADIGLSQSAFALGAGIFFAAYALFGIPANLMMNKLGAKVWLSSTTVVWGLLSAGTGLVSNEYQFVILRFLLGVAEAGFYPGILLLASIYFPNKIRASVIGIFVLGVPAALTLGSPISGALLDMQGFLGQPGWFWMFLLEGLPAVGLGIFAFFYLDDSPATARYLNPEEKQALLTQLSIEQSDTESSSVKAVLLSPKVWHLALIYGTIQVGVYGLIFFLPSQVATLLGSTLGFKESLVAAIPWAFSALGVYYIPRYADRKTHRRNPIATLNLVVAAIGLIISAYASPVLAIAALCLCAIGFLAVQPIFWTFPAQILSGKALAAGIGFCTTMGAFFSFLAPIIRVEAESQFNSPPAGLITLALFSLLSATLIFSLKFWPAKATAEVI</sequence>
<dbReference type="OrthoDB" id="9773957at2"/>
<dbReference type="PROSITE" id="PS50850">
    <property type="entry name" value="MFS"/>
    <property type="match status" value="1"/>
</dbReference>
<dbReference type="FunFam" id="1.20.1250.20:FF:000018">
    <property type="entry name" value="MFS transporter permease"/>
    <property type="match status" value="1"/>
</dbReference>
<organism evidence="6 7">
    <name type="scientific">Yersinia pestis</name>
    <dbReference type="NCBI Taxonomy" id="632"/>
    <lineage>
        <taxon>Bacteria</taxon>
        <taxon>Pseudomonadati</taxon>
        <taxon>Pseudomonadota</taxon>
        <taxon>Gammaproteobacteria</taxon>
        <taxon>Enterobacterales</taxon>
        <taxon>Yersiniaceae</taxon>
        <taxon>Yersinia</taxon>
    </lineage>
</organism>
<evidence type="ECO:0000313" key="6">
    <source>
        <dbReference type="EMBL" id="CAL20208.1"/>
    </source>
</evidence>
<gene>
    <name evidence="6" type="ordered locus">YPO1563</name>
</gene>
<proteinExistence type="predicted"/>
<dbReference type="PANTHER" id="PTHR43791:SF30">
    <property type="entry name" value="INNER MEMBRANE TRANSPORT PROTEIN RHMT"/>
    <property type="match status" value="1"/>
</dbReference>
<keyword evidence="7" id="KW-1185">Reference proteome</keyword>
<dbReference type="InterPro" id="IPR020846">
    <property type="entry name" value="MFS_dom"/>
</dbReference>
<dbReference type="InterPro" id="IPR036259">
    <property type="entry name" value="MFS_trans_sf"/>
</dbReference>
<reference evidence="6 7" key="1">
    <citation type="journal article" date="2001" name="Nature">
        <title>Genome sequence of Yersinia pestis, the causative agent of plague.</title>
        <authorList>
            <person name="Parkhill J."/>
            <person name="Wren B.W."/>
            <person name="Thomson N.R."/>
            <person name="Titball R.W."/>
            <person name="Holden M.T.G."/>
            <person name="Prentice M.B."/>
            <person name="Sebaihia M."/>
            <person name="James K.D."/>
            <person name="Churcher C."/>
            <person name="Mungall K.L."/>
            <person name="Baker S."/>
            <person name="Basham D."/>
            <person name="Bentley S.D."/>
            <person name="Brooks K."/>
            <person name="Cerdeno-Tarraga A.M."/>
            <person name="Chillingworth T."/>
            <person name="Cronin A."/>
            <person name="Davies R.M."/>
            <person name="Davis P."/>
            <person name="Dougan G."/>
            <person name="Feltwell T."/>
            <person name="Hamlin N."/>
            <person name="Holroyd S."/>
            <person name="Jagels K."/>
            <person name="Leather S."/>
            <person name="Karlyshev A.V."/>
            <person name="Moule S."/>
            <person name="Oyston P.C.F."/>
            <person name="Quail M."/>
            <person name="Rutherford K."/>
            <person name="Simmonds M."/>
            <person name="Skelton J."/>
            <person name="Stevens K."/>
            <person name="Whitehead S."/>
            <person name="Barrell B.G."/>
        </authorList>
    </citation>
    <scope>NUCLEOTIDE SEQUENCE [LARGE SCALE GENOMIC DNA]</scope>
    <source>
        <strain evidence="7">CO-92 / Biovar Orientalis</strain>
    </source>
</reference>
<comment type="subcellular location">
    <subcellularLocation>
        <location evidence="1">Membrane</location>
        <topology evidence="1">Multi-pass membrane protein</topology>
    </subcellularLocation>
</comment>
<protein>
    <submittedName>
        <fullName evidence="6">Transmembrane transporter</fullName>
    </submittedName>
</protein>
<dbReference type="GO" id="GO:0022857">
    <property type="term" value="F:transmembrane transporter activity"/>
    <property type="evidence" value="ECO:0000318"/>
    <property type="project" value="GO_Central"/>
</dbReference>
<dbReference type="Proteomes" id="UP000000815">
    <property type="component" value="Chromosome"/>
</dbReference>
<dbReference type="KEGG" id="ype:YPO1563"/>
<dbReference type="GO" id="GO:0005886">
    <property type="term" value="C:plasma membrane"/>
    <property type="evidence" value="ECO:0000318"/>
    <property type="project" value="GO_Central"/>
</dbReference>
<dbReference type="SUPFAM" id="SSF103473">
    <property type="entry name" value="MFS general substrate transporter"/>
    <property type="match status" value="1"/>
</dbReference>